<reference evidence="2" key="1">
    <citation type="journal article" date="2011" name="PLoS Genet.">
        <title>Genomic analysis of the necrotrophic fungal pathogens Sclerotinia sclerotiorum and Botrytis cinerea.</title>
        <authorList>
            <person name="Amselem J."/>
            <person name="Cuomo C.A."/>
            <person name="van Kan J.A."/>
            <person name="Viaud M."/>
            <person name="Benito E.P."/>
            <person name="Couloux A."/>
            <person name="Coutinho P.M."/>
            <person name="de Vries R.P."/>
            <person name="Dyer P.S."/>
            <person name="Fillinger S."/>
            <person name="Fournier E."/>
            <person name="Gout L."/>
            <person name="Hahn M."/>
            <person name="Kohn L."/>
            <person name="Lapalu N."/>
            <person name="Plummer K.M."/>
            <person name="Pradier J.M."/>
            <person name="Quevillon E."/>
            <person name="Sharon A."/>
            <person name="Simon A."/>
            <person name="ten Have A."/>
            <person name="Tudzynski B."/>
            <person name="Tudzynski P."/>
            <person name="Wincker P."/>
            <person name="Andrew M."/>
            <person name="Anthouard V."/>
            <person name="Beever R.E."/>
            <person name="Beffa R."/>
            <person name="Benoit I."/>
            <person name="Bouzid O."/>
            <person name="Brault B."/>
            <person name="Chen Z."/>
            <person name="Choquer M."/>
            <person name="Collemare J."/>
            <person name="Cotton P."/>
            <person name="Danchin E.G."/>
            <person name="Da Silva C."/>
            <person name="Gautier A."/>
            <person name="Giraud C."/>
            <person name="Giraud T."/>
            <person name="Gonzalez C."/>
            <person name="Grossetete S."/>
            <person name="Guldener U."/>
            <person name="Henrissat B."/>
            <person name="Howlett B.J."/>
            <person name="Kodira C."/>
            <person name="Kretschmer M."/>
            <person name="Lappartient A."/>
            <person name="Leroch M."/>
            <person name="Levis C."/>
            <person name="Mauceli E."/>
            <person name="Neuveglise C."/>
            <person name="Oeser B."/>
            <person name="Pearson M."/>
            <person name="Poulain J."/>
            <person name="Poussereau N."/>
            <person name="Quesneville H."/>
            <person name="Rascle C."/>
            <person name="Schumacher J."/>
            <person name="Segurens B."/>
            <person name="Sexton A."/>
            <person name="Silva E."/>
            <person name="Sirven C."/>
            <person name="Soanes D.M."/>
            <person name="Talbot N.J."/>
            <person name="Templeton M."/>
            <person name="Yandava C."/>
            <person name="Yarden O."/>
            <person name="Zeng Q."/>
            <person name="Rollins J.A."/>
            <person name="Lebrun M.H."/>
            <person name="Dickman M."/>
        </authorList>
    </citation>
    <scope>NUCLEOTIDE SEQUENCE [LARGE SCALE GENOMIC DNA]</scope>
    <source>
        <strain evidence="2">T4</strain>
    </source>
</reference>
<dbReference type="Proteomes" id="UP000008177">
    <property type="component" value="Unplaced contigs"/>
</dbReference>
<dbReference type="EMBL" id="FQ790362">
    <property type="protein sequence ID" value="CCD56874.1"/>
    <property type="molecule type" value="Genomic_DNA"/>
</dbReference>
<evidence type="ECO:0000313" key="2">
    <source>
        <dbReference type="Proteomes" id="UP000008177"/>
    </source>
</evidence>
<dbReference type="HOGENOM" id="CLU_2249719_0_0_1"/>
<organism evidence="1 2">
    <name type="scientific">Botryotinia fuckeliana (strain T4)</name>
    <name type="common">Noble rot fungus</name>
    <name type="synonym">Botrytis cinerea</name>
    <dbReference type="NCBI Taxonomy" id="999810"/>
    <lineage>
        <taxon>Eukaryota</taxon>
        <taxon>Fungi</taxon>
        <taxon>Dikarya</taxon>
        <taxon>Ascomycota</taxon>
        <taxon>Pezizomycotina</taxon>
        <taxon>Leotiomycetes</taxon>
        <taxon>Helotiales</taxon>
        <taxon>Sclerotiniaceae</taxon>
        <taxon>Botrytis</taxon>
    </lineage>
</organism>
<dbReference type="InParanoid" id="G2YZ26"/>
<proteinExistence type="predicted"/>
<gene>
    <name evidence="1" type="ORF">BofuT4_P141360.1</name>
</gene>
<dbReference type="AlphaFoldDB" id="G2YZ26"/>
<protein>
    <submittedName>
        <fullName evidence="1">Uncharacterized protein</fullName>
    </submittedName>
</protein>
<sequence>MSFVVTLNFLRQKLQIDHRGWNNVIFRLGDIWFYCPLLFRPQFSCTCVVMMTDYPTKPTNDRVCMAVRSYIVTTVLYSLTSRVLKPLAPPPPPRPFKIDLREDA</sequence>
<name>G2YZ26_BOTF4</name>
<accession>G2YZ26</accession>
<evidence type="ECO:0000313" key="1">
    <source>
        <dbReference type="EMBL" id="CCD56874.1"/>
    </source>
</evidence>